<reference evidence="4" key="1">
    <citation type="journal article" date="2014" name="Int. J. Syst. Evol. Microbiol.">
        <title>Complete genome sequence of Corynebacterium casei LMG S-19264T (=DSM 44701T), isolated from a smear-ripened cheese.</title>
        <authorList>
            <consortium name="US DOE Joint Genome Institute (JGI-PGF)"/>
            <person name="Walter F."/>
            <person name="Albersmeier A."/>
            <person name="Kalinowski J."/>
            <person name="Ruckert C."/>
        </authorList>
    </citation>
    <scope>NUCLEOTIDE SEQUENCE</scope>
    <source>
        <strain evidence="4">KCTC 12711</strain>
    </source>
</reference>
<feature type="region of interest" description="Disordered" evidence="2">
    <location>
        <begin position="1"/>
        <end position="20"/>
    </location>
</feature>
<dbReference type="Gene3D" id="3.90.550.10">
    <property type="entry name" value="Spore Coat Polysaccharide Biosynthesis Protein SpsA, Chain A"/>
    <property type="match status" value="1"/>
</dbReference>
<feature type="domain" description="MobA-like NTP transferase" evidence="3">
    <location>
        <begin position="1"/>
        <end position="154"/>
    </location>
</feature>
<keyword evidence="5" id="KW-1185">Reference proteome</keyword>
<sequence>MAAGRSQRFGGPKLRHRLSPSGEPMIVHTIRRYQAVFERPSVVIASHDDALREIVIQTGVHVIDNPAAEQGMSQSIVQGVSQTSSSTGWLIALGDMPWVSESTVQQLLAHAHPERIVVPSYQHQDGNPVLFGAQFAPQLKALTGDHGGKVILQSPDARVRRIATGDQGILRDVDTPADLINRSKR</sequence>
<evidence type="ECO:0000313" key="5">
    <source>
        <dbReference type="Proteomes" id="UP000614811"/>
    </source>
</evidence>
<name>A0A918S2J2_9GAMM</name>
<organism evidence="4 5">
    <name type="scientific">Arenicella chitinivorans</name>
    <dbReference type="NCBI Taxonomy" id="1329800"/>
    <lineage>
        <taxon>Bacteria</taxon>
        <taxon>Pseudomonadati</taxon>
        <taxon>Pseudomonadota</taxon>
        <taxon>Gammaproteobacteria</taxon>
        <taxon>Arenicellales</taxon>
        <taxon>Arenicellaceae</taxon>
        <taxon>Arenicella</taxon>
    </lineage>
</organism>
<evidence type="ECO:0000313" key="4">
    <source>
        <dbReference type="EMBL" id="GHA21761.1"/>
    </source>
</evidence>
<evidence type="ECO:0000256" key="1">
    <source>
        <dbReference type="ARBA" id="ARBA00022842"/>
    </source>
</evidence>
<gene>
    <name evidence="4" type="ORF">GCM10008090_34600</name>
</gene>
<dbReference type="Pfam" id="PF12804">
    <property type="entry name" value="NTP_transf_3"/>
    <property type="match status" value="1"/>
</dbReference>
<dbReference type="EMBL" id="BMXA01000010">
    <property type="protein sequence ID" value="GHA21761.1"/>
    <property type="molecule type" value="Genomic_DNA"/>
</dbReference>
<keyword evidence="1" id="KW-0460">Magnesium</keyword>
<dbReference type="AlphaFoldDB" id="A0A918S2J2"/>
<dbReference type="GO" id="GO:0016779">
    <property type="term" value="F:nucleotidyltransferase activity"/>
    <property type="evidence" value="ECO:0007669"/>
    <property type="project" value="UniProtKB-ARBA"/>
</dbReference>
<protein>
    <recommendedName>
        <fullName evidence="3">MobA-like NTP transferase domain-containing protein</fullName>
    </recommendedName>
</protein>
<comment type="caution">
    <text evidence="4">The sequence shown here is derived from an EMBL/GenBank/DDBJ whole genome shotgun (WGS) entry which is preliminary data.</text>
</comment>
<accession>A0A918S2J2</accession>
<dbReference type="InterPro" id="IPR029044">
    <property type="entry name" value="Nucleotide-diphossugar_trans"/>
</dbReference>
<dbReference type="CDD" id="cd04182">
    <property type="entry name" value="GT_2_like_f"/>
    <property type="match status" value="1"/>
</dbReference>
<dbReference type="InterPro" id="IPR025877">
    <property type="entry name" value="MobA-like_NTP_Trfase"/>
</dbReference>
<proteinExistence type="predicted"/>
<dbReference type="SUPFAM" id="SSF53448">
    <property type="entry name" value="Nucleotide-diphospho-sugar transferases"/>
    <property type="match status" value="1"/>
</dbReference>
<evidence type="ECO:0000259" key="3">
    <source>
        <dbReference type="Pfam" id="PF12804"/>
    </source>
</evidence>
<reference evidence="4" key="2">
    <citation type="submission" date="2020-09" db="EMBL/GenBank/DDBJ databases">
        <authorList>
            <person name="Sun Q."/>
            <person name="Kim S."/>
        </authorList>
    </citation>
    <scope>NUCLEOTIDE SEQUENCE</scope>
    <source>
        <strain evidence="4">KCTC 12711</strain>
    </source>
</reference>
<dbReference type="Proteomes" id="UP000614811">
    <property type="component" value="Unassembled WGS sequence"/>
</dbReference>
<dbReference type="PANTHER" id="PTHR43777">
    <property type="entry name" value="MOLYBDENUM COFACTOR CYTIDYLYLTRANSFERASE"/>
    <property type="match status" value="1"/>
</dbReference>
<dbReference type="PANTHER" id="PTHR43777:SF1">
    <property type="entry name" value="MOLYBDENUM COFACTOR CYTIDYLYLTRANSFERASE"/>
    <property type="match status" value="1"/>
</dbReference>
<evidence type="ECO:0000256" key="2">
    <source>
        <dbReference type="SAM" id="MobiDB-lite"/>
    </source>
</evidence>